<keyword evidence="10" id="KW-1185">Reference proteome</keyword>
<feature type="transmembrane region" description="Helical" evidence="7">
    <location>
        <begin position="312"/>
        <end position="343"/>
    </location>
</feature>
<dbReference type="PANTHER" id="PTHR33362">
    <property type="entry name" value="SIALIC ACID TRAP TRANSPORTER PERMEASE PROTEIN SIAT-RELATED"/>
    <property type="match status" value="1"/>
</dbReference>
<dbReference type="NCBIfam" id="TIGR00786">
    <property type="entry name" value="dctM"/>
    <property type="match status" value="1"/>
</dbReference>
<dbReference type="EMBL" id="JAGGKK010000001">
    <property type="protein sequence ID" value="MBP1947091.1"/>
    <property type="molecule type" value="Genomic_DNA"/>
</dbReference>
<evidence type="ECO:0000259" key="8">
    <source>
        <dbReference type="Pfam" id="PF06808"/>
    </source>
</evidence>
<feature type="transmembrane region" description="Helical" evidence="7">
    <location>
        <begin position="139"/>
        <end position="165"/>
    </location>
</feature>
<keyword evidence="5 7" id="KW-1133">Transmembrane helix</keyword>
<evidence type="ECO:0000256" key="7">
    <source>
        <dbReference type="SAM" id="Phobius"/>
    </source>
</evidence>
<evidence type="ECO:0000313" key="10">
    <source>
        <dbReference type="Proteomes" id="UP001519328"/>
    </source>
</evidence>
<evidence type="ECO:0000256" key="1">
    <source>
        <dbReference type="ARBA" id="ARBA00004429"/>
    </source>
</evidence>
<accession>A0ABS4H858</accession>
<evidence type="ECO:0000256" key="3">
    <source>
        <dbReference type="ARBA" id="ARBA00022519"/>
    </source>
</evidence>
<feature type="transmembrane region" description="Helical" evidence="7">
    <location>
        <begin position="171"/>
        <end position="192"/>
    </location>
</feature>
<reference evidence="9 10" key="1">
    <citation type="submission" date="2021-03" db="EMBL/GenBank/DDBJ databases">
        <title>Genomic Encyclopedia of Type Strains, Phase IV (KMG-IV): sequencing the most valuable type-strain genomes for metagenomic binning, comparative biology and taxonomic classification.</title>
        <authorList>
            <person name="Goeker M."/>
        </authorList>
    </citation>
    <scope>NUCLEOTIDE SEQUENCE [LARGE SCALE GENOMIC DNA]</scope>
    <source>
        <strain evidence="9 10">DSM 21085</strain>
    </source>
</reference>
<feature type="transmembrane region" description="Helical" evidence="7">
    <location>
        <begin position="213"/>
        <end position="234"/>
    </location>
</feature>
<sequence>MVIGISIVIVLLLLASGMEIGIAIGLAGVLLLLFHANIPLSVISHEVLNAVDSYSLLAIPFFILAGNIMMEGKLADRLMDFFGSFMRTIRGGLGIGAMLSAIFFAAISGSSVASAAALSKTITVSLQKENYTKSFTAGIVAVGGTLGLMIPPSLTFILIGTMVGIPVRNLFIAGITPGILEGILLIFMTYFISRKYNYGYKNKVKLSEVSSSFWKSSGAIILPVIILGGIYLGIFTPTEVSVVSALYALIVCVFIYKSIKLVKVPGIIKESIYSTSMIYLVLIGGSLLSFILTRLGVASTILTFIQSMELPLWAFLLLINVVLIALGMFLDGISLIVILTPLLFPVATGMGIDPIHFAVIMVANVEIATITPPVGLNLFVISGVSKLEISEVVKGVAPFYLIRIFGLLLITFIPFISLWLL</sequence>
<comment type="caution">
    <text evidence="9">The sequence shown here is derived from an EMBL/GenBank/DDBJ whole genome shotgun (WGS) entry which is preliminary data.</text>
</comment>
<proteinExistence type="predicted"/>
<evidence type="ECO:0000256" key="6">
    <source>
        <dbReference type="ARBA" id="ARBA00023136"/>
    </source>
</evidence>
<dbReference type="InterPro" id="IPR010656">
    <property type="entry name" value="DctM"/>
</dbReference>
<feature type="transmembrane region" description="Helical" evidence="7">
    <location>
        <begin position="271"/>
        <end position="292"/>
    </location>
</feature>
<protein>
    <submittedName>
        <fullName evidence="9">C4-dicarboxylate transporter DctM subunit</fullName>
    </submittedName>
</protein>
<dbReference type="Pfam" id="PF06808">
    <property type="entry name" value="DctM"/>
    <property type="match status" value="1"/>
</dbReference>
<evidence type="ECO:0000256" key="5">
    <source>
        <dbReference type="ARBA" id="ARBA00022989"/>
    </source>
</evidence>
<gene>
    <name evidence="9" type="ORF">J2Z82_000014</name>
</gene>
<keyword evidence="6 7" id="KW-0472">Membrane</keyword>
<dbReference type="PIRSF" id="PIRSF006066">
    <property type="entry name" value="HI0050"/>
    <property type="match status" value="1"/>
</dbReference>
<feature type="transmembrane region" description="Helical" evidence="7">
    <location>
        <begin position="400"/>
        <end position="420"/>
    </location>
</feature>
<dbReference type="RefSeq" id="WP_209478763.1">
    <property type="nucleotide sequence ID" value="NZ_JAGGKK010000001.1"/>
</dbReference>
<organism evidence="9 10">
    <name type="scientific">Virgibacillus litoralis</name>
    <dbReference type="NCBI Taxonomy" id="578221"/>
    <lineage>
        <taxon>Bacteria</taxon>
        <taxon>Bacillati</taxon>
        <taxon>Bacillota</taxon>
        <taxon>Bacilli</taxon>
        <taxon>Bacillales</taxon>
        <taxon>Bacillaceae</taxon>
        <taxon>Virgibacillus</taxon>
    </lineage>
</organism>
<feature type="transmembrane region" description="Helical" evidence="7">
    <location>
        <begin position="240"/>
        <end position="259"/>
    </location>
</feature>
<feature type="transmembrane region" description="Helical" evidence="7">
    <location>
        <begin position="6"/>
        <end position="35"/>
    </location>
</feature>
<evidence type="ECO:0000256" key="4">
    <source>
        <dbReference type="ARBA" id="ARBA00022692"/>
    </source>
</evidence>
<feature type="domain" description="TRAP C4-dicarboxylate transport system permease DctM subunit" evidence="8">
    <location>
        <begin position="7"/>
        <end position="414"/>
    </location>
</feature>
<dbReference type="PANTHER" id="PTHR33362:SF5">
    <property type="entry name" value="C4-DICARBOXYLATE TRAP TRANSPORTER LARGE PERMEASE PROTEIN DCTM"/>
    <property type="match status" value="1"/>
</dbReference>
<evidence type="ECO:0000256" key="2">
    <source>
        <dbReference type="ARBA" id="ARBA00022475"/>
    </source>
</evidence>
<evidence type="ECO:0000313" key="9">
    <source>
        <dbReference type="EMBL" id="MBP1947091.1"/>
    </source>
</evidence>
<feature type="transmembrane region" description="Helical" evidence="7">
    <location>
        <begin position="355"/>
        <end position="380"/>
    </location>
</feature>
<name>A0ABS4H858_9BACI</name>
<keyword evidence="4 7" id="KW-0812">Transmembrane</keyword>
<dbReference type="InterPro" id="IPR004681">
    <property type="entry name" value="TRAP_DctM"/>
</dbReference>
<feature type="transmembrane region" description="Helical" evidence="7">
    <location>
        <begin position="47"/>
        <end position="69"/>
    </location>
</feature>
<keyword evidence="3" id="KW-0997">Cell inner membrane</keyword>
<keyword evidence="2" id="KW-1003">Cell membrane</keyword>
<feature type="transmembrane region" description="Helical" evidence="7">
    <location>
        <begin position="89"/>
        <end position="118"/>
    </location>
</feature>
<comment type="subcellular location">
    <subcellularLocation>
        <location evidence="1">Cell inner membrane</location>
        <topology evidence="1">Multi-pass membrane protein</topology>
    </subcellularLocation>
</comment>
<dbReference type="Proteomes" id="UP001519328">
    <property type="component" value="Unassembled WGS sequence"/>
</dbReference>